<organism evidence="2 3">
    <name type="scientific">Cocos nucifera</name>
    <name type="common">Coconut palm</name>
    <dbReference type="NCBI Taxonomy" id="13894"/>
    <lineage>
        <taxon>Eukaryota</taxon>
        <taxon>Viridiplantae</taxon>
        <taxon>Streptophyta</taxon>
        <taxon>Embryophyta</taxon>
        <taxon>Tracheophyta</taxon>
        <taxon>Spermatophyta</taxon>
        <taxon>Magnoliopsida</taxon>
        <taxon>Liliopsida</taxon>
        <taxon>Arecaceae</taxon>
        <taxon>Arecoideae</taxon>
        <taxon>Cocoseae</taxon>
        <taxon>Attaleinae</taxon>
        <taxon>Cocos</taxon>
    </lineage>
</organism>
<name>A0A8K0I283_COCNU</name>
<reference evidence="2" key="2">
    <citation type="submission" date="2019-07" db="EMBL/GenBank/DDBJ databases">
        <authorList>
            <person name="Yang Y."/>
            <person name="Bocs S."/>
            <person name="Baudouin L."/>
        </authorList>
    </citation>
    <scope>NUCLEOTIDE SEQUENCE</scope>
    <source>
        <tissue evidence="2">Spear leaf of Hainan Tall coconut</tissue>
    </source>
</reference>
<accession>A0A8K0I283</accession>
<dbReference type="OrthoDB" id="785310at2759"/>
<gene>
    <name evidence="2" type="ORF">COCNU_03G000540</name>
</gene>
<comment type="caution">
    <text evidence="2">The sequence shown here is derived from an EMBL/GenBank/DDBJ whole genome shotgun (WGS) entry which is preliminary data.</text>
</comment>
<dbReference type="InterPro" id="IPR056789">
    <property type="entry name" value="LRR_R13L1-DRL21"/>
</dbReference>
<reference evidence="2" key="1">
    <citation type="journal article" date="2017" name="Gigascience">
        <title>The genome draft of coconut (Cocos nucifera).</title>
        <authorList>
            <person name="Xiao Y."/>
            <person name="Xu P."/>
            <person name="Fan H."/>
            <person name="Baudouin L."/>
            <person name="Xia W."/>
            <person name="Bocs S."/>
            <person name="Xu J."/>
            <person name="Li Q."/>
            <person name="Guo A."/>
            <person name="Zhou L."/>
            <person name="Li J."/>
            <person name="Wu Y."/>
            <person name="Ma Z."/>
            <person name="Armero A."/>
            <person name="Issali A.E."/>
            <person name="Liu N."/>
            <person name="Peng M."/>
            <person name="Yang Y."/>
        </authorList>
    </citation>
    <scope>NUCLEOTIDE SEQUENCE</scope>
    <source>
        <tissue evidence="2">Spear leaf of Hainan Tall coconut</tissue>
    </source>
</reference>
<dbReference type="EMBL" id="CM017874">
    <property type="protein sequence ID" value="KAG1333935.1"/>
    <property type="molecule type" value="Genomic_DNA"/>
</dbReference>
<dbReference type="PANTHER" id="PTHR47186:SF3">
    <property type="entry name" value="OS09G0267800 PROTEIN"/>
    <property type="match status" value="1"/>
</dbReference>
<dbReference type="Gene3D" id="3.80.10.10">
    <property type="entry name" value="Ribonuclease Inhibitor"/>
    <property type="match status" value="3"/>
</dbReference>
<feature type="domain" description="R13L1/DRL21-like LRR repeat region" evidence="1">
    <location>
        <begin position="12"/>
        <end position="142"/>
    </location>
</feature>
<protein>
    <submittedName>
        <fullName evidence="2">Putative disease resistance protein RGA1</fullName>
    </submittedName>
</protein>
<evidence type="ECO:0000313" key="3">
    <source>
        <dbReference type="Proteomes" id="UP000797356"/>
    </source>
</evidence>
<keyword evidence="3" id="KW-1185">Reference proteome</keyword>
<dbReference type="InterPro" id="IPR032675">
    <property type="entry name" value="LRR_dom_sf"/>
</dbReference>
<evidence type="ECO:0000313" key="2">
    <source>
        <dbReference type="EMBL" id="KAG1333935.1"/>
    </source>
</evidence>
<dbReference type="AlphaFoldDB" id="A0A8K0I283"/>
<dbReference type="SUPFAM" id="SSF52058">
    <property type="entry name" value="L domain-like"/>
    <property type="match status" value="2"/>
</dbReference>
<dbReference type="Pfam" id="PF25019">
    <property type="entry name" value="LRR_R13L1-DRL21"/>
    <property type="match status" value="1"/>
</dbReference>
<proteinExistence type="predicted"/>
<dbReference type="PANTHER" id="PTHR47186">
    <property type="entry name" value="LEUCINE-RICH REPEAT-CONTAINING PROTEIN 57"/>
    <property type="match status" value="1"/>
</dbReference>
<sequence length="411" mass="46629">MFIVAQENGRPIVELQHLNSIRGGLAIKNLHHVKDPNEATQANLRAKTRLNCLMLEWNEGVDEEQEPSSTVVEVAADVLEKLQPRRNLRELDIRYYIGTRLPNWMSSSFPNLVQLTMWDLNRCEHLPLGQRLSLKHLDLRKMHAMRRIGEEFYGDGGDITFPSLEKLTLLDMPNLEKWHTEPMMAGRKMASFPCLTNLLIQSCPKLEVQPYIPCSVGTLKMISCNQMLLSAGSLAGLSKLRYLYIHRCGASSSSSRWWDGLQYLTALEYIGISQCDELTCLPEGIICLPLLETLDLKRNKNLSLDREGRKQQQPTPFTALRYLKMEEADMLTALPGWVGGLTSLQNLQIVDCPNLAMLPDSLQHLTALQELHISNLPKLAMLPDSLQRLTALQKLKMSNLHQLEMLPDSLQ</sequence>
<dbReference type="Proteomes" id="UP000797356">
    <property type="component" value="Chromosome 3"/>
</dbReference>
<evidence type="ECO:0000259" key="1">
    <source>
        <dbReference type="Pfam" id="PF25019"/>
    </source>
</evidence>